<accession>A0A9W8RZ45</accession>
<dbReference type="AlphaFoldDB" id="A0A9W8RZ45"/>
<reference evidence="2" key="1">
    <citation type="submission" date="2022-09" db="EMBL/GenBank/DDBJ databases">
        <title>Fusarium specimens isolated from Avocado Roots.</title>
        <authorList>
            <person name="Stajich J."/>
            <person name="Roper C."/>
            <person name="Heimlech-Rivalta G."/>
        </authorList>
    </citation>
    <scope>NUCLEOTIDE SEQUENCE</scope>
    <source>
        <strain evidence="2">CF00136</strain>
    </source>
</reference>
<dbReference type="EMBL" id="JAOQAZ010000013">
    <property type="protein sequence ID" value="KAJ4260428.1"/>
    <property type="molecule type" value="Genomic_DNA"/>
</dbReference>
<protein>
    <submittedName>
        <fullName evidence="2">Uncharacterized protein</fullName>
    </submittedName>
</protein>
<comment type="caution">
    <text evidence="2">The sequence shown here is derived from an EMBL/GenBank/DDBJ whole genome shotgun (WGS) entry which is preliminary data.</text>
</comment>
<keyword evidence="3" id="KW-1185">Reference proteome</keyword>
<evidence type="ECO:0000313" key="2">
    <source>
        <dbReference type="EMBL" id="KAJ4260428.1"/>
    </source>
</evidence>
<proteinExistence type="predicted"/>
<evidence type="ECO:0000256" key="1">
    <source>
        <dbReference type="SAM" id="SignalP"/>
    </source>
</evidence>
<name>A0A9W8RZ45_9HYPO</name>
<evidence type="ECO:0000313" key="3">
    <source>
        <dbReference type="Proteomes" id="UP001152049"/>
    </source>
</evidence>
<dbReference type="Proteomes" id="UP001152049">
    <property type="component" value="Unassembled WGS sequence"/>
</dbReference>
<organism evidence="2 3">
    <name type="scientific">Fusarium torreyae</name>
    <dbReference type="NCBI Taxonomy" id="1237075"/>
    <lineage>
        <taxon>Eukaryota</taxon>
        <taxon>Fungi</taxon>
        <taxon>Dikarya</taxon>
        <taxon>Ascomycota</taxon>
        <taxon>Pezizomycotina</taxon>
        <taxon>Sordariomycetes</taxon>
        <taxon>Hypocreomycetidae</taxon>
        <taxon>Hypocreales</taxon>
        <taxon>Nectriaceae</taxon>
        <taxon>Fusarium</taxon>
    </lineage>
</organism>
<feature type="chain" id="PRO_5040826511" evidence="1">
    <location>
        <begin position="21"/>
        <end position="122"/>
    </location>
</feature>
<gene>
    <name evidence="2" type="ORF">NW762_007167</name>
</gene>
<dbReference type="OrthoDB" id="3563678at2759"/>
<feature type="signal peptide" evidence="1">
    <location>
        <begin position="1"/>
        <end position="20"/>
    </location>
</feature>
<keyword evidence="1" id="KW-0732">Signal</keyword>
<sequence length="122" mass="12860">MAPKGFPVLLLGGFISTAGAIQDGDKIPESWCITYLSTYLAPVSDSIIESTSGKTPSEFLETSSLLPFESFKSAEPESLSGTDAVQSSIGTATLAPTAKPTWLGSEGRAVVFRIVRDLQDTT</sequence>